<evidence type="ECO:0000313" key="1">
    <source>
        <dbReference type="EMBL" id="CAG8687554.1"/>
    </source>
</evidence>
<reference evidence="1" key="1">
    <citation type="submission" date="2021-06" db="EMBL/GenBank/DDBJ databases">
        <authorList>
            <person name="Kallberg Y."/>
            <person name="Tangrot J."/>
            <person name="Rosling A."/>
        </authorList>
    </citation>
    <scope>NUCLEOTIDE SEQUENCE</scope>
    <source>
        <strain evidence="1">MA461A</strain>
    </source>
</reference>
<proteinExistence type="predicted"/>
<dbReference type="EMBL" id="CAJVQC010017707">
    <property type="protein sequence ID" value="CAG8687554.1"/>
    <property type="molecule type" value="Genomic_DNA"/>
</dbReference>
<organism evidence="1 2">
    <name type="scientific">Racocetra persica</name>
    <dbReference type="NCBI Taxonomy" id="160502"/>
    <lineage>
        <taxon>Eukaryota</taxon>
        <taxon>Fungi</taxon>
        <taxon>Fungi incertae sedis</taxon>
        <taxon>Mucoromycota</taxon>
        <taxon>Glomeromycotina</taxon>
        <taxon>Glomeromycetes</taxon>
        <taxon>Diversisporales</taxon>
        <taxon>Gigasporaceae</taxon>
        <taxon>Racocetra</taxon>
    </lineage>
</organism>
<keyword evidence="2" id="KW-1185">Reference proteome</keyword>
<dbReference type="Proteomes" id="UP000789920">
    <property type="component" value="Unassembled WGS sequence"/>
</dbReference>
<feature type="non-terminal residue" evidence="1">
    <location>
        <position position="1"/>
    </location>
</feature>
<sequence length="303" mass="35956">NLPSKLYDEICTITSNNYMENDNMGIEFSCLLELDAIDNPHKLSKKIAELVPGSHSFWYYCSQCQTLNKRPRKHKDLEQQRDRDSMERFACEGTLYISINLNSNFAKIRLKHNFLHKRPERFEVDNVVQEHIKKNIYLTLSDIYKQLESNYPDLMQKQVHAWWNKFIKEKYVCDNNNQLNSMKVLLEEYNYSIVLENITEGIKYLGFITPFFNLLLKNKEIVVDATFNIESIEELENYKNSDDDDSDDLYENYELYLTKALEIVREQKAKQNYKWAKSVKSSFAGLQKIVTDIETYKRRTTNP</sequence>
<gene>
    <name evidence="1" type="ORF">RPERSI_LOCUS9373</name>
</gene>
<name>A0ACA9P235_9GLOM</name>
<evidence type="ECO:0000313" key="2">
    <source>
        <dbReference type="Proteomes" id="UP000789920"/>
    </source>
</evidence>
<accession>A0ACA9P235</accession>
<comment type="caution">
    <text evidence="1">The sequence shown here is derived from an EMBL/GenBank/DDBJ whole genome shotgun (WGS) entry which is preliminary data.</text>
</comment>
<protein>
    <submittedName>
        <fullName evidence="1">9232_t:CDS:1</fullName>
    </submittedName>
</protein>